<dbReference type="Proteomes" id="UP001160390">
    <property type="component" value="Unassembled WGS sequence"/>
</dbReference>
<sequence length="630" mass="70541">MASQLAEADFQRSRSYSDKANYTQARDLLQKTLDSLTGINRLDVAAEYARVLRAQGYFAKALELLLGEDEKLSGCLTAAPDSKWAIIRMKMEICLLKMSVTAEFDQPLKDAEDLRIEADDFTAIMGLDPSAIEAAIYYAKIRLLSCQFHDPVKPDLLEGLIIWLAPVFQKLIWMSRHREAYRILEAYGLFLRQSKHLGIACLDFQTWHTMARALISYADKSLDQATIANMESNAIAIYTDEAHLLGVADVRIRQISREIEGRPEKVTEEVLAELKELFSKYEAADAVSAYHEAVEAIIPHIPGSLAPDLRLQLFHVSDELEVFTGAALASHVSRIRLISVWIAHSGKAVRAVDAAIGIHATVGAGGCRWLKAMAAYLASLAYCQLMDFQKAADWATKSIEEFDGKFGADISKATTTLLQAKLSIRRQRPGSMSLDDFLPLVESAIGHDSERGFLEQAAIKMELITDNIQELSYERLAHWLEVMEGVIKNLAKSDSEEADMRRAGLYQKRASILASKIGQVSDPEQWDEALKYLEEAVALYMAHKRLVEAANTRQIQSVVLFRRFQFSPSVELLSRCLELIEIALELFTLLDNLTFITSASECRSKYLHAGWGYGWRLYLAGNTLPHLLLG</sequence>
<accession>A0AA35LQY6</accession>
<protein>
    <submittedName>
        <fullName evidence="1">Uncharacterized protein</fullName>
    </submittedName>
</protein>
<dbReference type="EMBL" id="CABFNP030000522">
    <property type="protein sequence ID" value="CAI6038567.1"/>
    <property type="molecule type" value="Genomic_DNA"/>
</dbReference>
<comment type="caution">
    <text evidence="1">The sequence shown here is derived from an EMBL/GenBank/DDBJ whole genome shotgun (WGS) entry which is preliminary data.</text>
</comment>
<reference evidence="1" key="1">
    <citation type="submission" date="2023-01" db="EMBL/GenBank/DDBJ databases">
        <authorList>
            <person name="Piombo E."/>
        </authorList>
    </citation>
    <scope>NUCLEOTIDE SEQUENCE</scope>
</reference>
<proteinExistence type="predicted"/>
<gene>
    <name evidence="1" type="ORF">CCHLO57077_00017008</name>
</gene>
<organism evidence="1 2">
    <name type="scientific">Clonostachys chloroleuca</name>
    <dbReference type="NCBI Taxonomy" id="1926264"/>
    <lineage>
        <taxon>Eukaryota</taxon>
        <taxon>Fungi</taxon>
        <taxon>Dikarya</taxon>
        <taxon>Ascomycota</taxon>
        <taxon>Pezizomycotina</taxon>
        <taxon>Sordariomycetes</taxon>
        <taxon>Hypocreomycetidae</taxon>
        <taxon>Hypocreales</taxon>
        <taxon>Bionectriaceae</taxon>
        <taxon>Clonostachys</taxon>
    </lineage>
</organism>
<name>A0AA35LQY6_9HYPO</name>
<keyword evidence="2" id="KW-1185">Reference proteome</keyword>
<evidence type="ECO:0000313" key="2">
    <source>
        <dbReference type="Proteomes" id="UP001160390"/>
    </source>
</evidence>
<dbReference type="AlphaFoldDB" id="A0AA35LQY6"/>
<evidence type="ECO:0000313" key="1">
    <source>
        <dbReference type="EMBL" id="CAI6038567.1"/>
    </source>
</evidence>